<dbReference type="EC" id="3.5.1.2" evidence="3 6"/>
<evidence type="ECO:0000256" key="3">
    <source>
        <dbReference type="ARBA" id="ARBA00012918"/>
    </source>
</evidence>
<keyword evidence="8" id="KW-1185">Reference proteome</keyword>
<comment type="similarity">
    <text evidence="1 6">Belongs to the glutaminase family.</text>
</comment>
<dbReference type="RefSeq" id="WP_207598650.1">
    <property type="nucleotide sequence ID" value="NZ_JAFNJU010000002.1"/>
</dbReference>
<dbReference type="NCBIfam" id="TIGR03814">
    <property type="entry name" value="Gln_ase"/>
    <property type="match status" value="1"/>
</dbReference>
<dbReference type="Gene3D" id="3.40.710.10">
    <property type="entry name" value="DD-peptidase/beta-lactamase superfamily"/>
    <property type="match status" value="1"/>
</dbReference>
<gene>
    <name evidence="6 7" type="primary">glsA</name>
    <name evidence="7" type="ORF">J3A84_03620</name>
</gene>
<dbReference type="FunFam" id="3.40.710.10:FF:000005">
    <property type="entry name" value="Glutaminase"/>
    <property type="match status" value="1"/>
</dbReference>
<evidence type="ECO:0000313" key="8">
    <source>
        <dbReference type="Proteomes" id="UP000664218"/>
    </source>
</evidence>
<proteinExistence type="inferred from homology"/>
<name>A0A939KF64_9CLOT</name>
<feature type="binding site" evidence="6">
    <location>
        <position position="259"/>
    </location>
    <ligand>
        <name>substrate</name>
    </ligand>
</feature>
<dbReference type="Proteomes" id="UP000664218">
    <property type="component" value="Unassembled WGS sequence"/>
</dbReference>
<evidence type="ECO:0000256" key="5">
    <source>
        <dbReference type="ARBA" id="ARBA00049534"/>
    </source>
</evidence>
<dbReference type="EMBL" id="JAFNJU010000002">
    <property type="protein sequence ID" value="MBO1264132.1"/>
    <property type="molecule type" value="Genomic_DNA"/>
</dbReference>
<dbReference type="AlphaFoldDB" id="A0A939KF64"/>
<evidence type="ECO:0000256" key="1">
    <source>
        <dbReference type="ARBA" id="ARBA00011076"/>
    </source>
</evidence>
<reference evidence="7" key="1">
    <citation type="submission" date="2021-03" db="EMBL/GenBank/DDBJ databases">
        <title>Proteiniclasticum marinus sp. nov., isolated from tidal flat sediment.</title>
        <authorList>
            <person name="Namirimu T."/>
            <person name="Yang J.-A."/>
            <person name="Yang S.-H."/>
            <person name="Kim Y.-J."/>
            <person name="Kwon K.K."/>
        </authorList>
    </citation>
    <scope>NUCLEOTIDE SEQUENCE</scope>
    <source>
        <strain evidence="7">SCR006</strain>
    </source>
</reference>
<feature type="binding site" evidence="6">
    <location>
        <position position="113"/>
    </location>
    <ligand>
        <name>substrate</name>
    </ligand>
</feature>
<organism evidence="7 8">
    <name type="scientific">Proteiniclasticum aestuarii</name>
    <dbReference type="NCBI Taxonomy" id="2817862"/>
    <lineage>
        <taxon>Bacteria</taxon>
        <taxon>Bacillati</taxon>
        <taxon>Bacillota</taxon>
        <taxon>Clostridia</taxon>
        <taxon>Eubacteriales</taxon>
        <taxon>Clostridiaceae</taxon>
        <taxon>Proteiniclasticum</taxon>
    </lineage>
</organism>
<dbReference type="GO" id="GO:0006543">
    <property type="term" value="P:L-glutamine catabolic process"/>
    <property type="evidence" value="ECO:0007669"/>
    <property type="project" value="TreeGrafter"/>
</dbReference>
<feature type="binding site" evidence="6">
    <location>
        <position position="241"/>
    </location>
    <ligand>
        <name>substrate</name>
    </ligand>
</feature>
<feature type="binding site" evidence="6">
    <location>
        <position position="158"/>
    </location>
    <ligand>
        <name>substrate</name>
    </ligand>
</feature>
<accession>A0A939KF64</accession>
<feature type="binding site" evidence="6">
    <location>
        <position position="61"/>
    </location>
    <ligand>
        <name>substrate</name>
    </ligand>
</feature>
<dbReference type="Pfam" id="PF04960">
    <property type="entry name" value="Glutaminase"/>
    <property type="match status" value="1"/>
</dbReference>
<evidence type="ECO:0000256" key="2">
    <source>
        <dbReference type="ARBA" id="ARBA00011881"/>
    </source>
</evidence>
<dbReference type="PANTHER" id="PTHR12544">
    <property type="entry name" value="GLUTAMINASE"/>
    <property type="match status" value="1"/>
</dbReference>
<evidence type="ECO:0000256" key="6">
    <source>
        <dbReference type="HAMAP-Rule" id="MF_00313"/>
    </source>
</evidence>
<dbReference type="GO" id="GO:0006537">
    <property type="term" value="P:glutamate biosynthetic process"/>
    <property type="evidence" value="ECO:0007669"/>
    <property type="project" value="TreeGrafter"/>
</dbReference>
<dbReference type="SUPFAM" id="SSF56601">
    <property type="entry name" value="beta-lactamase/transpeptidase-like"/>
    <property type="match status" value="1"/>
</dbReference>
<comment type="caution">
    <text evidence="7">The sequence shown here is derived from an EMBL/GenBank/DDBJ whole genome shotgun (WGS) entry which is preliminary data.</text>
</comment>
<dbReference type="HAMAP" id="MF_00313">
    <property type="entry name" value="Glutaminase"/>
    <property type="match status" value="1"/>
</dbReference>
<dbReference type="GO" id="GO:0004359">
    <property type="term" value="F:glutaminase activity"/>
    <property type="evidence" value="ECO:0007669"/>
    <property type="project" value="UniProtKB-UniRule"/>
</dbReference>
<sequence>MEDLLNKAYEEGTKVAASGNVASYIPELEKGNPEDVGFVLMDLKGNYKARGQYLKSFTLQSITKVITLLLALEDIGEEEVFKHVHMEPTGDPFNSIMSFEVKNPEKPFNPMINAGAMVVTSLIRGEGKKEKIERILKFTSLLTGNKETHYDRTVYESEKATGNRNRSLAYFMKSTGIMKGDPEEILDLYFMQCSILGTCKDIATIGAVLAANGIHPVTGERVIRKENARIVKTIMTTCGMYDASGEFAVSCGVPAKSGVGGGILGAVPGRYGIGTFGPALDAKGNSIAGIRMMEYLSRKLELSIFQIG</sequence>
<dbReference type="InterPro" id="IPR012338">
    <property type="entry name" value="Beta-lactam/transpept-like"/>
</dbReference>
<dbReference type="InterPro" id="IPR015868">
    <property type="entry name" value="Glutaminase"/>
</dbReference>
<feature type="binding site" evidence="6">
    <location>
        <position position="165"/>
    </location>
    <ligand>
        <name>substrate</name>
    </ligand>
</feature>
<evidence type="ECO:0000256" key="4">
    <source>
        <dbReference type="ARBA" id="ARBA00022801"/>
    </source>
</evidence>
<keyword evidence="6" id="KW-0007">Acetylation</keyword>
<keyword evidence="4 6" id="KW-0378">Hydrolase</keyword>
<feature type="binding site" evidence="6">
    <location>
        <position position="189"/>
    </location>
    <ligand>
        <name>substrate</name>
    </ligand>
</feature>
<evidence type="ECO:0000313" key="7">
    <source>
        <dbReference type="EMBL" id="MBO1264132.1"/>
    </source>
</evidence>
<comment type="catalytic activity">
    <reaction evidence="5 6">
        <text>L-glutamine + H2O = L-glutamate + NH4(+)</text>
        <dbReference type="Rhea" id="RHEA:15889"/>
        <dbReference type="ChEBI" id="CHEBI:15377"/>
        <dbReference type="ChEBI" id="CHEBI:28938"/>
        <dbReference type="ChEBI" id="CHEBI:29985"/>
        <dbReference type="ChEBI" id="CHEBI:58359"/>
        <dbReference type="EC" id="3.5.1.2"/>
    </reaction>
</comment>
<protein>
    <recommendedName>
        <fullName evidence="3 6">Glutaminase</fullName>
        <ecNumber evidence="3 6">3.5.1.2</ecNumber>
    </recommendedName>
</protein>
<comment type="subunit">
    <text evidence="2 6">Homotetramer.</text>
</comment>
<dbReference type="PANTHER" id="PTHR12544:SF29">
    <property type="entry name" value="GLUTAMINASE"/>
    <property type="match status" value="1"/>
</dbReference>